<keyword evidence="1" id="KW-0418">Kinase</keyword>
<name>A0A512D6A1_9MICO</name>
<keyword evidence="4" id="KW-1185">Reference proteome</keyword>
<feature type="domain" description="Histidine kinase/HSP90-like ATPase" evidence="2">
    <location>
        <begin position="28"/>
        <end position="135"/>
    </location>
</feature>
<protein>
    <recommendedName>
        <fullName evidence="2">Histidine kinase/HSP90-like ATPase domain-containing protein</fullName>
    </recommendedName>
</protein>
<dbReference type="OrthoDB" id="4088450at2"/>
<proteinExistence type="predicted"/>
<dbReference type="AlphaFoldDB" id="A0A512D6A1"/>
<dbReference type="CDD" id="cd16936">
    <property type="entry name" value="HATPase_RsbW-like"/>
    <property type="match status" value="1"/>
</dbReference>
<dbReference type="EMBL" id="BJYX01000032">
    <property type="protein sequence ID" value="GEO32005.1"/>
    <property type="molecule type" value="Genomic_DNA"/>
</dbReference>
<evidence type="ECO:0000256" key="1">
    <source>
        <dbReference type="ARBA" id="ARBA00022527"/>
    </source>
</evidence>
<sequence length="141" mass="15198">MPQKWEHAHVTGPSVAAGRELGRVEFGPDDLRRVREMVRTIAGELIPERADNAVLAVHEVAVNSIVHGGGHGVLSIDETSDSLVFTIEDADGTGSVPHLRTVDGEATSGRGLWIAQRLSDRLTIEARPARTRVQVHLTLAS</sequence>
<dbReference type="GO" id="GO:0004674">
    <property type="term" value="F:protein serine/threonine kinase activity"/>
    <property type="evidence" value="ECO:0007669"/>
    <property type="project" value="UniProtKB-KW"/>
</dbReference>
<evidence type="ECO:0000313" key="3">
    <source>
        <dbReference type="EMBL" id="GEO32005.1"/>
    </source>
</evidence>
<keyword evidence="1" id="KW-0723">Serine/threonine-protein kinase</keyword>
<comment type="caution">
    <text evidence="3">The sequence shown here is derived from an EMBL/GenBank/DDBJ whole genome shotgun (WGS) entry which is preliminary data.</text>
</comment>
<dbReference type="Pfam" id="PF13581">
    <property type="entry name" value="HATPase_c_2"/>
    <property type="match status" value="1"/>
</dbReference>
<accession>A0A512D6A1</accession>
<dbReference type="PANTHER" id="PTHR35526:SF3">
    <property type="entry name" value="ANTI-SIGMA-F FACTOR RSBW"/>
    <property type="match status" value="1"/>
</dbReference>
<evidence type="ECO:0000313" key="4">
    <source>
        <dbReference type="Proteomes" id="UP000321534"/>
    </source>
</evidence>
<dbReference type="SUPFAM" id="SSF55874">
    <property type="entry name" value="ATPase domain of HSP90 chaperone/DNA topoisomerase II/histidine kinase"/>
    <property type="match status" value="1"/>
</dbReference>
<dbReference type="Gene3D" id="3.30.565.10">
    <property type="entry name" value="Histidine kinase-like ATPase, C-terminal domain"/>
    <property type="match status" value="1"/>
</dbReference>
<gene>
    <name evidence="3" type="ORF">TAE01_38150</name>
</gene>
<dbReference type="InterPro" id="IPR036890">
    <property type="entry name" value="HATPase_C_sf"/>
</dbReference>
<keyword evidence="1" id="KW-0808">Transferase</keyword>
<dbReference type="Proteomes" id="UP000321534">
    <property type="component" value="Unassembled WGS sequence"/>
</dbReference>
<dbReference type="InterPro" id="IPR003594">
    <property type="entry name" value="HATPase_dom"/>
</dbReference>
<organism evidence="3 4">
    <name type="scientific">Terrabacter aerolatus</name>
    <dbReference type="NCBI Taxonomy" id="422442"/>
    <lineage>
        <taxon>Bacteria</taxon>
        <taxon>Bacillati</taxon>
        <taxon>Actinomycetota</taxon>
        <taxon>Actinomycetes</taxon>
        <taxon>Micrococcales</taxon>
        <taxon>Intrasporangiaceae</taxon>
        <taxon>Terrabacter</taxon>
    </lineage>
</organism>
<dbReference type="InterPro" id="IPR050267">
    <property type="entry name" value="Anti-sigma-factor_SerPK"/>
</dbReference>
<dbReference type="PANTHER" id="PTHR35526">
    <property type="entry name" value="ANTI-SIGMA-F FACTOR RSBW-RELATED"/>
    <property type="match status" value="1"/>
</dbReference>
<reference evidence="3 4" key="1">
    <citation type="submission" date="2019-07" db="EMBL/GenBank/DDBJ databases">
        <title>Whole genome shotgun sequence of Terrabacter aerolatus NBRC 106305.</title>
        <authorList>
            <person name="Hosoyama A."/>
            <person name="Uohara A."/>
            <person name="Ohji S."/>
            <person name="Ichikawa N."/>
        </authorList>
    </citation>
    <scope>NUCLEOTIDE SEQUENCE [LARGE SCALE GENOMIC DNA]</scope>
    <source>
        <strain evidence="3 4">NBRC 106305</strain>
    </source>
</reference>
<evidence type="ECO:0000259" key="2">
    <source>
        <dbReference type="Pfam" id="PF13581"/>
    </source>
</evidence>